<dbReference type="PANTHER" id="PTHR46401:SF2">
    <property type="entry name" value="GLYCOSYLTRANSFERASE WBBK-RELATED"/>
    <property type="match status" value="1"/>
</dbReference>
<dbReference type="STRING" id="1519643.SAMN06295933_2871"/>
<gene>
    <name evidence="3" type="ORF">SAMN06295933_2871</name>
</gene>
<evidence type="ECO:0000313" key="4">
    <source>
        <dbReference type="Proteomes" id="UP000192906"/>
    </source>
</evidence>
<dbReference type="RefSeq" id="WP_085103423.1">
    <property type="nucleotide sequence ID" value="NZ_FWZU01000005.1"/>
</dbReference>
<evidence type="ECO:0000313" key="3">
    <source>
        <dbReference type="EMBL" id="SMF32892.1"/>
    </source>
</evidence>
<dbReference type="PANTHER" id="PTHR46401">
    <property type="entry name" value="GLYCOSYLTRANSFERASE WBBK-RELATED"/>
    <property type="match status" value="1"/>
</dbReference>
<dbReference type="Gene3D" id="3.40.50.2000">
    <property type="entry name" value="Glycogen Phosphorylase B"/>
    <property type="match status" value="2"/>
</dbReference>
<keyword evidence="4" id="KW-1185">Reference proteome</keyword>
<dbReference type="GO" id="GO:0009103">
    <property type="term" value="P:lipopolysaccharide biosynthetic process"/>
    <property type="evidence" value="ECO:0007669"/>
    <property type="project" value="TreeGrafter"/>
</dbReference>
<evidence type="ECO:0000256" key="1">
    <source>
        <dbReference type="ARBA" id="ARBA00022679"/>
    </source>
</evidence>
<reference evidence="4" key="1">
    <citation type="submission" date="2017-04" db="EMBL/GenBank/DDBJ databases">
        <authorList>
            <person name="Varghese N."/>
            <person name="Submissions S."/>
        </authorList>
    </citation>
    <scope>NUCLEOTIDE SEQUENCE [LARGE SCALE GENOMIC DNA]</scope>
    <source>
        <strain evidence="4">K3S</strain>
    </source>
</reference>
<dbReference type="EMBL" id="FWZU01000005">
    <property type="protein sequence ID" value="SMF32892.1"/>
    <property type="molecule type" value="Genomic_DNA"/>
</dbReference>
<evidence type="ECO:0000259" key="2">
    <source>
        <dbReference type="Pfam" id="PF00534"/>
    </source>
</evidence>
<dbReference type="Proteomes" id="UP000192906">
    <property type="component" value="Unassembled WGS sequence"/>
</dbReference>
<dbReference type="InterPro" id="IPR001296">
    <property type="entry name" value="Glyco_trans_1"/>
</dbReference>
<sequence length="364" mass="39545">MLARTVIHHTALKKSGGATRVALLILNGLEESGYTTLHSYEASENPLDPLISAEEAAMKIPGNTVVHLHSSADPAKFISALPETVRLIVTLHDSQMITGGCSHPLDCTHFKKKCLNPCPRGFADSEEVRRTSIETLLKREAVLISPSKWLANQAKIADPRLLVKIIPNGIPWPDSIGDKKIAREKLRVPIAAKVVLFIAHGGVNAAYKSGSQWAAYWEGIKKKVPDAIGFAIGGSENSRDGDFITIPYVDRETLGEFMTAANVLAYPTLADNHPLIILEAMSKGLPSVSYAVGGVVEQIVSGTNGILVTPYNKKDLVENISTLLLAPRVSKELGVSAFQTGSKKFSQIRMLKDYKKVYSRLDLN</sequence>
<feature type="domain" description="Glycosyl transferase family 1" evidence="2">
    <location>
        <begin position="244"/>
        <end position="333"/>
    </location>
</feature>
<keyword evidence="1 3" id="KW-0808">Transferase</keyword>
<dbReference type="SUPFAM" id="SSF53756">
    <property type="entry name" value="UDP-Glycosyltransferase/glycogen phosphorylase"/>
    <property type="match status" value="1"/>
</dbReference>
<dbReference type="GO" id="GO:0016757">
    <property type="term" value="F:glycosyltransferase activity"/>
    <property type="evidence" value="ECO:0007669"/>
    <property type="project" value="InterPro"/>
</dbReference>
<protein>
    <submittedName>
        <fullName evidence="3">Glycosyltransferase involved in cell wall bisynthesis</fullName>
    </submittedName>
</protein>
<dbReference type="OrthoDB" id="9790710at2"/>
<organism evidence="3 4">
    <name type="scientific">Desulfovibrio gilichinskyi</name>
    <dbReference type="NCBI Taxonomy" id="1519643"/>
    <lineage>
        <taxon>Bacteria</taxon>
        <taxon>Pseudomonadati</taxon>
        <taxon>Thermodesulfobacteriota</taxon>
        <taxon>Desulfovibrionia</taxon>
        <taxon>Desulfovibrionales</taxon>
        <taxon>Desulfovibrionaceae</taxon>
        <taxon>Desulfovibrio</taxon>
    </lineage>
</organism>
<dbReference type="AlphaFoldDB" id="A0A1X7EF74"/>
<proteinExistence type="predicted"/>
<dbReference type="Pfam" id="PF00534">
    <property type="entry name" value="Glycos_transf_1"/>
    <property type="match status" value="1"/>
</dbReference>
<accession>A0A1X7EF74</accession>
<name>A0A1X7EF74_9BACT</name>